<reference evidence="2 3" key="1">
    <citation type="submission" date="2019-01" db="EMBL/GenBank/DDBJ databases">
        <title>Draft genome sequence of Dictyobacter sp. Uno17.</title>
        <authorList>
            <person name="Wang C.M."/>
            <person name="Zheng Y."/>
            <person name="Sakai Y."/>
            <person name="Abe K."/>
            <person name="Yokota A."/>
            <person name="Yabe S."/>
        </authorList>
    </citation>
    <scope>NUCLEOTIDE SEQUENCE [LARGE SCALE GENOMIC DNA]</scope>
    <source>
        <strain evidence="2 3">Uno17</strain>
    </source>
</reference>
<sequence>MLYIGVFVIVFLPGLFLPASVAAKSSHNTSKGPSILKVSMGFDGTYEDGNWVPIQIALANSGSDFTGKIAVSVPNTPLNGINNMTMTDTYQENINLPPGSQKQVSLSVPLNLSLQGATAQISVDLLDSAGHNVVHKTLSPMFINTNLTLVGVLSDTPNNFNQLNLALSSLFSTQAQTKNLTAATMPTQAAVLNNFNLIVIDNYTTANLSQSQLNALQSWVNQGGNLIVTGGPEWKRTLSKLPSSLLPVSINGTGNLSAGTHLLPVNAYSNANQAPQDTLSATLAVSQGKTAANSTTLLAAGQTPLITQKILGQGTTYYLAYDPTLEPLASWSKTSQIWSSILYRALGDRSIANTANSNAGPVTQWQTSSYDSSSLITLLQSFFPNAYPSVWLVLVLLLSYVLILGPIRLLIIRVLKRKNWSWRIALTTIAAFTLLSYGLALQQKGSAIINSSITVVQLNTPDQKGNTVGQVTTFVGVFVPSQGDFQVHVPGSELVQSAQQNNYNYSYNPSRTNTNQQSTFTQGNNSTDVDLQGVDIWTTRTLVAQHDYQTTGGITSQLQLHQNSVSGTVTNTLPYALTDTFVILGNNYVALGDLPANATKQVSLKLTSNSSTNNTRMSGSSLTIADQIANSRGLSASGNMGPYYSNAPGSQLQDMQHRHALMLEAMSGGTCDNNNNCYHQNMPNVPIMNKNGIIVKRMVGATTSSNRDPLLLPGTTATIIGWAQNTGRHDEAVTVNGQITNGSQETLVQAPLNVNYIGAVQIPSSAINSQVVHLEQGSSGSIQEPAPGYYMLSNGSMTIEYSMSGTTKLQNSSLAFSSSNNAINMITSSNGINAGATTNINRVQTYLYNWRTKTWDPISFSEYACTVSSAQDYIGPDGRVLLHLSNHDGNAIFDKPALEIQGTVTH</sequence>
<dbReference type="Proteomes" id="UP000322530">
    <property type="component" value="Unassembled WGS sequence"/>
</dbReference>
<evidence type="ECO:0000256" key="1">
    <source>
        <dbReference type="SAM" id="Phobius"/>
    </source>
</evidence>
<dbReference type="OrthoDB" id="137965at2"/>
<evidence type="ECO:0000313" key="2">
    <source>
        <dbReference type="EMBL" id="GCF08880.1"/>
    </source>
</evidence>
<comment type="caution">
    <text evidence="2">The sequence shown here is derived from an EMBL/GenBank/DDBJ whole genome shotgun (WGS) entry which is preliminary data.</text>
</comment>
<feature type="transmembrane region" description="Helical" evidence="1">
    <location>
        <begin position="390"/>
        <end position="411"/>
    </location>
</feature>
<dbReference type="PANTHER" id="PTHR37464:SF1">
    <property type="entry name" value="BLL2463 PROTEIN"/>
    <property type="match status" value="1"/>
</dbReference>
<keyword evidence="3" id="KW-1185">Reference proteome</keyword>
<keyword evidence="1" id="KW-0472">Membrane</keyword>
<feature type="transmembrane region" description="Helical" evidence="1">
    <location>
        <begin position="423"/>
        <end position="441"/>
    </location>
</feature>
<dbReference type="AlphaFoldDB" id="A0A5A5TBL3"/>
<dbReference type="InterPro" id="IPR029062">
    <property type="entry name" value="Class_I_gatase-like"/>
</dbReference>
<protein>
    <submittedName>
        <fullName evidence="2">Uncharacterized protein</fullName>
    </submittedName>
</protein>
<accession>A0A5A5TBL3</accession>
<name>A0A5A5TBL3_9CHLR</name>
<dbReference type="SUPFAM" id="SSF52317">
    <property type="entry name" value="Class I glutamine amidotransferase-like"/>
    <property type="match status" value="1"/>
</dbReference>
<proteinExistence type="predicted"/>
<evidence type="ECO:0000313" key="3">
    <source>
        <dbReference type="Proteomes" id="UP000322530"/>
    </source>
</evidence>
<dbReference type="RefSeq" id="WP_149401851.1">
    <property type="nucleotide sequence ID" value="NZ_BIXY01000032.1"/>
</dbReference>
<dbReference type="EMBL" id="BIXY01000032">
    <property type="protein sequence ID" value="GCF08880.1"/>
    <property type="molecule type" value="Genomic_DNA"/>
</dbReference>
<dbReference type="Gene3D" id="3.40.50.880">
    <property type="match status" value="1"/>
</dbReference>
<organism evidence="2 3">
    <name type="scientific">Dictyobacter arantiisoli</name>
    <dbReference type="NCBI Taxonomy" id="2014874"/>
    <lineage>
        <taxon>Bacteria</taxon>
        <taxon>Bacillati</taxon>
        <taxon>Chloroflexota</taxon>
        <taxon>Ktedonobacteria</taxon>
        <taxon>Ktedonobacterales</taxon>
        <taxon>Dictyobacteraceae</taxon>
        <taxon>Dictyobacter</taxon>
    </lineage>
</organism>
<gene>
    <name evidence="2" type="ORF">KDI_24440</name>
</gene>
<dbReference type="PANTHER" id="PTHR37464">
    <property type="entry name" value="BLL2463 PROTEIN"/>
    <property type="match status" value="1"/>
</dbReference>
<keyword evidence="1" id="KW-0812">Transmembrane</keyword>
<keyword evidence="1" id="KW-1133">Transmembrane helix</keyword>